<dbReference type="Pfam" id="PF00172">
    <property type="entry name" value="Zn_clus"/>
    <property type="match status" value="1"/>
</dbReference>
<evidence type="ECO:0000256" key="3">
    <source>
        <dbReference type="SAM" id="MobiDB-lite"/>
    </source>
</evidence>
<dbReference type="PROSITE" id="PS00463">
    <property type="entry name" value="ZN2_CY6_FUNGAL_1"/>
    <property type="match status" value="1"/>
</dbReference>
<feature type="region of interest" description="Disordered" evidence="3">
    <location>
        <begin position="76"/>
        <end position="111"/>
    </location>
</feature>
<sequence>MSEYYHSNQFIPPEYYSVDPAAVPNPSYPHGPPLVPPETSFAHQQMPGNPLYHGMPGPFPQFSQHPFPHTYPDQYADIPGPGFESQQGGNARARRRSSGPEHAAGVKHRRTRSGCFTCRQRRVKCDETHPICERCRKGNRECVYPDESNPRPSRSGSKGNLKATKEEFSPEDDYDESHERLPVIADVGEEVDYDMDAKSAIKTDVSREASDTPALTLDRSPTPQDASSIRKRSESRPALSRKSSGLISRAIMPPSTDSTTFPQDVRFYLDYFKNHMSHHHYSLKRDGDNAFKTDLLAMAVKHEPLRYAVVGYAAYFHTLSKPDGQISDFLQYYNESVSRLRASIEKSRKQNLATFLTILQLASIEEMLGDWVNLMWHQKAAYDALTRLYTPESVLQSAFIRKVLLWYIRFDLFVGFQSGGESVLGREWYVSVHDYYVKKVREIPHDLGMKYEERFAYSRLVAKDSNDLFARKARGLLTDEKFMEELPKLADRINNLDKNIDPVLLDPSEHVTDLAGDPDPDDIVNPYETNIIWGGSRWTTNYLIMDMYGIILMFQIQISHALRKPFDPDLKHKALRVAQVFEAICLCPKATPGAIIEAQASLAIATLFLPKDPKTIQWCRRTFVKIESAGYIYSSTLRNRMLEQWGLAHSDWWFPNDENCPPIIRSIKDFIQERTMAPKDQTSEDLREMKGIFSTLTISDSPADDNMGNSPPIEGVLASGAVPATMDDT</sequence>
<reference evidence="5" key="1">
    <citation type="journal article" date="2020" name="Stud. Mycol.">
        <title>101 Dothideomycetes genomes: a test case for predicting lifestyles and emergence of pathogens.</title>
        <authorList>
            <person name="Haridas S."/>
            <person name="Albert R."/>
            <person name="Binder M."/>
            <person name="Bloem J."/>
            <person name="Labutti K."/>
            <person name="Salamov A."/>
            <person name="Andreopoulos B."/>
            <person name="Baker S."/>
            <person name="Barry K."/>
            <person name="Bills G."/>
            <person name="Bluhm B."/>
            <person name="Cannon C."/>
            <person name="Castanera R."/>
            <person name="Culley D."/>
            <person name="Daum C."/>
            <person name="Ezra D."/>
            <person name="Gonzalez J."/>
            <person name="Henrissat B."/>
            <person name="Kuo A."/>
            <person name="Liang C."/>
            <person name="Lipzen A."/>
            <person name="Lutzoni F."/>
            <person name="Magnuson J."/>
            <person name="Mondo S."/>
            <person name="Nolan M."/>
            <person name="Ohm R."/>
            <person name="Pangilinan J."/>
            <person name="Park H.-J."/>
            <person name="Ramirez L."/>
            <person name="Alfaro M."/>
            <person name="Sun H."/>
            <person name="Tritt A."/>
            <person name="Yoshinaga Y."/>
            <person name="Zwiers L.-H."/>
            <person name="Turgeon B."/>
            <person name="Goodwin S."/>
            <person name="Spatafora J."/>
            <person name="Crous P."/>
            <person name="Grigoriev I."/>
        </authorList>
    </citation>
    <scope>NUCLEOTIDE SEQUENCE</scope>
    <source>
        <strain evidence="5">CBS 379.55</strain>
    </source>
</reference>
<dbReference type="AlphaFoldDB" id="A0A6A6JG91"/>
<dbReference type="PROSITE" id="PS50048">
    <property type="entry name" value="ZN2_CY6_FUNGAL_2"/>
    <property type="match status" value="1"/>
</dbReference>
<dbReference type="InterPro" id="IPR036864">
    <property type="entry name" value="Zn2-C6_fun-type_DNA-bd_sf"/>
</dbReference>
<dbReference type="SUPFAM" id="SSF57701">
    <property type="entry name" value="Zn2/Cys6 DNA-binding domain"/>
    <property type="match status" value="1"/>
</dbReference>
<feature type="region of interest" description="Disordered" evidence="3">
    <location>
        <begin position="202"/>
        <end position="257"/>
    </location>
</feature>
<organism evidence="5 6">
    <name type="scientific">Westerdykella ornata</name>
    <dbReference type="NCBI Taxonomy" id="318751"/>
    <lineage>
        <taxon>Eukaryota</taxon>
        <taxon>Fungi</taxon>
        <taxon>Dikarya</taxon>
        <taxon>Ascomycota</taxon>
        <taxon>Pezizomycotina</taxon>
        <taxon>Dothideomycetes</taxon>
        <taxon>Pleosporomycetidae</taxon>
        <taxon>Pleosporales</taxon>
        <taxon>Sporormiaceae</taxon>
        <taxon>Westerdykella</taxon>
    </lineage>
</organism>
<dbReference type="RefSeq" id="XP_033653199.1">
    <property type="nucleotide sequence ID" value="XM_033795683.1"/>
</dbReference>
<dbReference type="EMBL" id="ML986496">
    <property type="protein sequence ID" value="KAF2275660.1"/>
    <property type="molecule type" value="Genomic_DNA"/>
</dbReference>
<feature type="region of interest" description="Disordered" evidence="3">
    <location>
        <begin position="141"/>
        <end position="179"/>
    </location>
</feature>
<protein>
    <recommendedName>
        <fullName evidence="4">Zn(2)-C6 fungal-type domain-containing protein</fullName>
    </recommendedName>
</protein>
<dbReference type="GO" id="GO:0000981">
    <property type="term" value="F:DNA-binding transcription factor activity, RNA polymerase II-specific"/>
    <property type="evidence" value="ECO:0007669"/>
    <property type="project" value="InterPro"/>
</dbReference>
<name>A0A6A6JG91_WESOR</name>
<keyword evidence="6" id="KW-1185">Reference proteome</keyword>
<proteinExistence type="predicted"/>
<evidence type="ECO:0000259" key="4">
    <source>
        <dbReference type="PROSITE" id="PS50048"/>
    </source>
</evidence>
<dbReference type="PANTHER" id="PTHR37534">
    <property type="entry name" value="TRANSCRIPTIONAL ACTIVATOR PROTEIN UGA3"/>
    <property type="match status" value="1"/>
</dbReference>
<evidence type="ECO:0000313" key="5">
    <source>
        <dbReference type="EMBL" id="KAF2275660.1"/>
    </source>
</evidence>
<gene>
    <name evidence="5" type="ORF">EI97DRAFT_378796</name>
</gene>
<dbReference type="Proteomes" id="UP000800097">
    <property type="component" value="Unassembled WGS sequence"/>
</dbReference>
<dbReference type="GeneID" id="54548858"/>
<keyword evidence="2" id="KW-0539">Nucleus</keyword>
<evidence type="ECO:0000313" key="6">
    <source>
        <dbReference type="Proteomes" id="UP000800097"/>
    </source>
</evidence>
<dbReference type="OrthoDB" id="5278208at2759"/>
<accession>A0A6A6JG91</accession>
<comment type="subcellular location">
    <subcellularLocation>
        <location evidence="1">Nucleus</location>
    </subcellularLocation>
</comment>
<dbReference type="GO" id="GO:0008270">
    <property type="term" value="F:zinc ion binding"/>
    <property type="evidence" value="ECO:0007669"/>
    <property type="project" value="InterPro"/>
</dbReference>
<feature type="domain" description="Zn(2)-C6 fungal-type" evidence="4">
    <location>
        <begin position="114"/>
        <end position="144"/>
    </location>
</feature>
<dbReference type="GO" id="GO:0005634">
    <property type="term" value="C:nucleus"/>
    <property type="evidence" value="ECO:0007669"/>
    <property type="project" value="UniProtKB-SubCell"/>
</dbReference>
<dbReference type="GO" id="GO:0045944">
    <property type="term" value="P:positive regulation of transcription by RNA polymerase II"/>
    <property type="evidence" value="ECO:0007669"/>
    <property type="project" value="TreeGrafter"/>
</dbReference>
<dbReference type="InterPro" id="IPR021858">
    <property type="entry name" value="Fun_TF"/>
</dbReference>
<dbReference type="CDD" id="cd00067">
    <property type="entry name" value="GAL4"/>
    <property type="match status" value="1"/>
</dbReference>
<dbReference type="InterPro" id="IPR001138">
    <property type="entry name" value="Zn2Cys6_DnaBD"/>
</dbReference>
<dbReference type="Gene3D" id="4.10.240.10">
    <property type="entry name" value="Zn(2)-C6 fungal-type DNA-binding domain"/>
    <property type="match status" value="1"/>
</dbReference>
<evidence type="ECO:0000256" key="2">
    <source>
        <dbReference type="ARBA" id="ARBA00023242"/>
    </source>
</evidence>
<dbReference type="GO" id="GO:0000976">
    <property type="term" value="F:transcription cis-regulatory region binding"/>
    <property type="evidence" value="ECO:0007669"/>
    <property type="project" value="TreeGrafter"/>
</dbReference>
<dbReference type="Pfam" id="PF11951">
    <property type="entry name" value="Fungal_trans_2"/>
    <property type="match status" value="1"/>
</dbReference>
<evidence type="ECO:0000256" key="1">
    <source>
        <dbReference type="ARBA" id="ARBA00004123"/>
    </source>
</evidence>
<feature type="region of interest" description="Disordered" evidence="3">
    <location>
        <begin position="700"/>
        <end position="729"/>
    </location>
</feature>
<dbReference type="PANTHER" id="PTHR37534:SF10">
    <property type="entry name" value="ZN(II)2CYS6 TRANSCRIPTION FACTOR (EUROFUNG)"/>
    <property type="match status" value="1"/>
</dbReference>
<dbReference type="SMART" id="SM00066">
    <property type="entry name" value="GAL4"/>
    <property type="match status" value="1"/>
</dbReference>